<dbReference type="Gene3D" id="3.10.450.50">
    <property type="match status" value="1"/>
</dbReference>
<dbReference type="InterPro" id="IPR032710">
    <property type="entry name" value="NTF2-like_dom_sf"/>
</dbReference>
<gene>
    <name evidence="2" type="ORF">B5J99_12915</name>
</gene>
<dbReference type="InterPro" id="IPR037401">
    <property type="entry name" value="SnoaL-like"/>
</dbReference>
<dbReference type="CDD" id="cd00531">
    <property type="entry name" value="NTF2_like"/>
    <property type="match status" value="1"/>
</dbReference>
<organism evidence="2 3">
    <name type="scientific">Blastomonas fulva</name>
    <dbReference type="NCBI Taxonomy" id="1550728"/>
    <lineage>
        <taxon>Bacteria</taxon>
        <taxon>Pseudomonadati</taxon>
        <taxon>Pseudomonadota</taxon>
        <taxon>Alphaproteobacteria</taxon>
        <taxon>Sphingomonadales</taxon>
        <taxon>Sphingomonadaceae</taxon>
        <taxon>Blastomonas</taxon>
    </lineage>
</organism>
<feature type="domain" description="SnoaL-like" evidence="1">
    <location>
        <begin position="7"/>
        <end position="124"/>
    </location>
</feature>
<dbReference type="Pfam" id="PF13577">
    <property type="entry name" value="SnoaL_4"/>
    <property type="match status" value="1"/>
</dbReference>
<dbReference type="EMBL" id="CP020083">
    <property type="protein sequence ID" value="ASR52246.1"/>
    <property type="molecule type" value="Genomic_DNA"/>
</dbReference>
<dbReference type="SUPFAM" id="SSF54427">
    <property type="entry name" value="NTF2-like"/>
    <property type="match status" value="1"/>
</dbReference>
<dbReference type="RefSeq" id="WP_117352599.1">
    <property type="nucleotide sequence ID" value="NZ_CP020083.1"/>
</dbReference>
<evidence type="ECO:0000259" key="1">
    <source>
        <dbReference type="Pfam" id="PF13577"/>
    </source>
</evidence>
<protein>
    <recommendedName>
        <fullName evidence="1">SnoaL-like domain-containing protein</fullName>
    </recommendedName>
</protein>
<dbReference type="GeneID" id="303486476"/>
<evidence type="ECO:0000313" key="2">
    <source>
        <dbReference type="EMBL" id="ASR52246.1"/>
    </source>
</evidence>
<proteinExistence type="predicted"/>
<dbReference type="Proteomes" id="UP000258016">
    <property type="component" value="Chromosome"/>
</dbReference>
<accession>A0ABN5B602</accession>
<sequence length="165" mass="18384">MTDPIAADVGIRQLHARFADAVWRQDALEFSACFAADGLWKIAGMNIVGREKIAEACRSMLGRCTHIHIITGLPILEIGKGTAKGRLNMTEFARMRDGSTAMTIGWYHDDYVEEDGLWRFARRHWSMKYRGPPDLTGHFADTPNYGAFPDGPAPDEATYVRPANA</sequence>
<evidence type="ECO:0000313" key="3">
    <source>
        <dbReference type="Proteomes" id="UP000258016"/>
    </source>
</evidence>
<reference evidence="2 3" key="1">
    <citation type="submission" date="2017-03" db="EMBL/GenBank/DDBJ databases">
        <title>Complete genome sequence of Blastomonas fulva degrading microcsystin LR.</title>
        <authorList>
            <person name="Lee H.-g."/>
            <person name="Jin L."/>
            <person name="oh H.-M."/>
        </authorList>
    </citation>
    <scope>NUCLEOTIDE SEQUENCE [LARGE SCALE GENOMIC DNA]</scope>
    <source>
        <strain evidence="2 3">T2</strain>
    </source>
</reference>
<keyword evidence="3" id="KW-1185">Reference proteome</keyword>
<name>A0ABN5B602_9SPHN</name>